<evidence type="ECO:0000313" key="3">
    <source>
        <dbReference type="Proteomes" id="UP001596353"/>
    </source>
</evidence>
<keyword evidence="1" id="KW-0472">Membrane</keyword>
<feature type="transmembrane region" description="Helical" evidence="1">
    <location>
        <begin position="53"/>
        <end position="73"/>
    </location>
</feature>
<dbReference type="Proteomes" id="UP001596353">
    <property type="component" value="Unassembled WGS sequence"/>
</dbReference>
<organism evidence="2 3">
    <name type="scientific">Sulfitobacter porphyrae</name>
    <dbReference type="NCBI Taxonomy" id="1246864"/>
    <lineage>
        <taxon>Bacteria</taxon>
        <taxon>Pseudomonadati</taxon>
        <taxon>Pseudomonadota</taxon>
        <taxon>Alphaproteobacteria</taxon>
        <taxon>Rhodobacterales</taxon>
        <taxon>Roseobacteraceae</taxon>
        <taxon>Sulfitobacter</taxon>
    </lineage>
</organism>
<feature type="transmembrane region" description="Helical" evidence="1">
    <location>
        <begin position="124"/>
        <end position="149"/>
    </location>
</feature>
<accession>A0ABW2B884</accession>
<protein>
    <submittedName>
        <fullName evidence="2">Metal-dependent hydrolase</fullName>
    </submittedName>
</protein>
<dbReference type="Pfam" id="PF04307">
    <property type="entry name" value="YdjM"/>
    <property type="match status" value="1"/>
</dbReference>
<evidence type="ECO:0000256" key="1">
    <source>
        <dbReference type="SAM" id="Phobius"/>
    </source>
</evidence>
<evidence type="ECO:0000313" key="2">
    <source>
        <dbReference type="EMBL" id="MFC6761412.1"/>
    </source>
</evidence>
<name>A0ABW2B884_9RHOB</name>
<keyword evidence="3" id="KW-1185">Reference proteome</keyword>
<dbReference type="InterPro" id="IPR007404">
    <property type="entry name" value="YdjM-like"/>
</dbReference>
<proteinExistence type="predicted"/>
<comment type="caution">
    <text evidence="2">The sequence shown here is derived from an EMBL/GenBank/DDBJ whole genome shotgun (WGS) entry which is preliminary data.</text>
</comment>
<sequence length="158" mass="17819">MLTAHLPSGYCLGKIKGWRGPVFAAAIVGAVLPDVDLLFFYFVDDRAIHHHRYWMHVPFFWAVIASVTLPVVWTSRLRPVAVAFFAAILMHLLLDSIGGGIMWLAPFNTELVELVTVPPTQSHWVLSFVLHWTFLFEVLIWILAAYLYLKGSKRGATG</sequence>
<reference evidence="3" key="1">
    <citation type="journal article" date="2019" name="Int. J. Syst. Evol. Microbiol.">
        <title>The Global Catalogue of Microorganisms (GCM) 10K type strain sequencing project: providing services to taxonomists for standard genome sequencing and annotation.</title>
        <authorList>
            <consortium name="The Broad Institute Genomics Platform"/>
            <consortium name="The Broad Institute Genome Sequencing Center for Infectious Disease"/>
            <person name="Wu L."/>
            <person name="Ma J."/>
        </authorList>
    </citation>
    <scope>NUCLEOTIDE SEQUENCE [LARGE SCALE GENOMIC DNA]</scope>
    <source>
        <strain evidence="3">CCUG 66188</strain>
    </source>
</reference>
<gene>
    <name evidence="2" type="ORF">ACFQFQ_21350</name>
</gene>
<dbReference type="GO" id="GO:0016787">
    <property type="term" value="F:hydrolase activity"/>
    <property type="evidence" value="ECO:0007669"/>
    <property type="project" value="UniProtKB-KW"/>
</dbReference>
<keyword evidence="1" id="KW-1133">Transmembrane helix</keyword>
<feature type="transmembrane region" description="Helical" evidence="1">
    <location>
        <begin position="21"/>
        <end position="41"/>
    </location>
</feature>
<keyword evidence="1" id="KW-0812">Transmembrane</keyword>
<dbReference type="EMBL" id="JBHSWG010000003">
    <property type="protein sequence ID" value="MFC6761412.1"/>
    <property type="molecule type" value="Genomic_DNA"/>
</dbReference>
<feature type="transmembrane region" description="Helical" evidence="1">
    <location>
        <begin position="80"/>
        <end position="104"/>
    </location>
</feature>
<keyword evidence="2" id="KW-0378">Hydrolase</keyword>